<dbReference type="Pfam" id="PF13921">
    <property type="entry name" value="Myb_DNA-bind_6"/>
    <property type="match status" value="1"/>
</dbReference>
<dbReference type="GO" id="GO:0000978">
    <property type="term" value="F:RNA polymerase II cis-regulatory region sequence-specific DNA binding"/>
    <property type="evidence" value="ECO:0000318"/>
    <property type="project" value="GO_Central"/>
</dbReference>
<dbReference type="SUPFAM" id="SSF46689">
    <property type="entry name" value="Homeodomain-like"/>
    <property type="match status" value="1"/>
</dbReference>
<dbReference type="STRING" id="5722.A2FI44"/>
<evidence type="ECO:0000313" key="4">
    <source>
        <dbReference type="Proteomes" id="UP000001542"/>
    </source>
</evidence>
<dbReference type="Proteomes" id="UP000001542">
    <property type="component" value="Unassembled WGS sequence"/>
</dbReference>
<dbReference type="GO" id="GO:0006355">
    <property type="term" value="P:regulation of DNA-templated transcription"/>
    <property type="evidence" value="ECO:0000318"/>
    <property type="project" value="GO_Central"/>
</dbReference>
<protein>
    <submittedName>
        <fullName evidence="3">Myb-like DNA-binding domain containing protein</fullName>
    </submittedName>
</protein>
<sequence length="180" mass="21235">MSSDKLVESKIVSRTDQTRRGKNKFTINEDAKLQMLVKKYGESDWSTISQILRSKNARQCHDRWFYYLSPKLNRGPFTEDEDQKLIKLEKKYGQHWVRISKHFSGRTDTQIKNRWNVLKRRLESEKSINIPTILNPTQNIIPQSQQVITQNSDPISQRMFDNLFELEGVDQIDDPFASVF</sequence>
<gene>
    <name evidence="3" type="ORF">TVAG_368320</name>
</gene>
<evidence type="ECO:0000259" key="1">
    <source>
        <dbReference type="PROSITE" id="PS50090"/>
    </source>
</evidence>
<dbReference type="eggNOG" id="KOG0048">
    <property type="taxonomic scope" value="Eukaryota"/>
</dbReference>
<dbReference type="PROSITE" id="PS51294">
    <property type="entry name" value="HTH_MYB"/>
    <property type="match status" value="2"/>
</dbReference>
<dbReference type="PANTHER" id="PTHR45614">
    <property type="entry name" value="MYB PROTEIN-RELATED"/>
    <property type="match status" value="1"/>
</dbReference>
<evidence type="ECO:0000313" key="3">
    <source>
        <dbReference type="EMBL" id="EAX95431.1"/>
    </source>
</evidence>
<dbReference type="RefSeq" id="XP_001308361.1">
    <property type="nucleotide sequence ID" value="XM_001308360.1"/>
</dbReference>
<dbReference type="KEGG" id="tva:4753183"/>
<feature type="domain" description="Myb-like" evidence="1">
    <location>
        <begin position="17"/>
        <end position="68"/>
    </location>
</feature>
<accession>A2FI44</accession>
<dbReference type="EMBL" id="DS113806">
    <property type="protein sequence ID" value="EAX95431.1"/>
    <property type="molecule type" value="Genomic_DNA"/>
</dbReference>
<feature type="domain" description="Myb-like" evidence="1">
    <location>
        <begin position="69"/>
        <end position="119"/>
    </location>
</feature>
<dbReference type="Gene3D" id="1.10.10.60">
    <property type="entry name" value="Homeodomain-like"/>
    <property type="match status" value="2"/>
</dbReference>
<evidence type="ECO:0000259" key="2">
    <source>
        <dbReference type="PROSITE" id="PS51294"/>
    </source>
</evidence>
<dbReference type="CDD" id="cd00167">
    <property type="entry name" value="SANT"/>
    <property type="match status" value="2"/>
</dbReference>
<feature type="domain" description="HTH myb-type" evidence="2">
    <location>
        <begin position="69"/>
        <end position="123"/>
    </location>
</feature>
<dbReference type="SMART" id="SM00717">
    <property type="entry name" value="SANT"/>
    <property type="match status" value="2"/>
</dbReference>
<keyword evidence="3" id="KW-0238">DNA-binding</keyword>
<reference evidence="3" key="1">
    <citation type="submission" date="2006-10" db="EMBL/GenBank/DDBJ databases">
        <authorList>
            <person name="Amadeo P."/>
            <person name="Zhao Q."/>
            <person name="Wortman J."/>
            <person name="Fraser-Liggett C."/>
            <person name="Carlton J."/>
        </authorList>
    </citation>
    <scope>NUCLEOTIDE SEQUENCE</scope>
    <source>
        <strain evidence="3">G3</strain>
    </source>
</reference>
<keyword evidence="4" id="KW-1185">Reference proteome</keyword>
<dbReference type="VEuPathDB" id="TrichDB:TVAG_368320"/>
<dbReference type="InParanoid" id="A2FI44"/>
<dbReference type="PANTHER" id="PTHR45614:SF253">
    <property type="entry name" value="CHROMOSOME UNDETERMINED SCAFFOLD_38, WHOLE GENOME SHOTGUN SEQUENCE"/>
    <property type="match status" value="1"/>
</dbReference>
<proteinExistence type="predicted"/>
<dbReference type="PROSITE" id="PS50090">
    <property type="entry name" value="MYB_LIKE"/>
    <property type="match status" value="2"/>
</dbReference>
<dbReference type="GO" id="GO:0005634">
    <property type="term" value="C:nucleus"/>
    <property type="evidence" value="ECO:0000318"/>
    <property type="project" value="GO_Central"/>
</dbReference>
<dbReference type="SMR" id="A2FI44"/>
<name>A2FI44_TRIV3</name>
<dbReference type="InterPro" id="IPR009057">
    <property type="entry name" value="Homeodomain-like_sf"/>
</dbReference>
<dbReference type="GO" id="GO:0000981">
    <property type="term" value="F:DNA-binding transcription factor activity, RNA polymerase II-specific"/>
    <property type="evidence" value="ECO:0000318"/>
    <property type="project" value="GO_Central"/>
</dbReference>
<dbReference type="VEuPathDB" id="TrichDB:TVAGG3_0365170"/>
<reference evidence="3" key="2">
    <citation type="journal article" date="2007" name="Science">
        <title>Draft genome sequence of the sexually transmitted pathogen Trichomonas vaginalis.</title>
        <authorList>
            <person name="Carlton J.M."/>
            <person name="Hirt R.P."/>
            <person name="Silva J.C."/>
            <person name="Delcher A.L."/>
            <person name="Schatz M."/>
            <person name="Zhao Q."/>
            <person name="Wortman J.R."/>
            <person name="Bidwell S.L."/>
            <person name="Alsmark U.C.M."/>
            <person name="Besteiro S."/>
            <person name="Sicheritz-Ponten T."/>
            <person name="Noel C.J."/>
            <person name="Dacks J.B."/>
            <person name="Foster P.G."/>
            <person name="Simillion C."/>
            <person name="Van de Peer Y."/>
            <person name="Miranda-Saavedra D."/>
            <person name="Barton G.J."/>
            <person name="Westrop G.D."/>
            <person name="Mueller S."/>
            <person name="Dessi D."/>
            <person name="Fiori P.L."/>
            <person name="Ren Q."/>
            <person name="Paulsen I."/>
            <person name="Zhang H."/>
            <person name="Bastida-Corcuera F.D."/>
            <person name="Simoes-Barbosa A."/>
            <person name="Brown M.T."/>
            <person name="Hayes R.D."/>
            <person name="Mukherjee M."/>
            <person name="Okumura C.Y."/>
            <person name="Schneider R."/>
            <person name="Smith A.J."/>
            <person name="Vanacova S."/>
            <person name="Villalvazo M."/>
            <person name="Haas B.J."/>
            <person name="Pertea M."/>
            <person name="Feldblyum T.V."/>
            <person name="Utterback T.R."/>
            <person name="Shu C.L."/>
            <person name="Osoegawa K."/>
            <person name="de Jong P.J."/>
            <person name="Hrdy I."/>
            <person name="Horvathova L."/>
            <person name="Zubacova Z."/>
            <person name="Dolezal P."/>
            <person name="Malik S.B."/>
            <person name="Logsdon J.M. Jr."/>
            <person name="Henze K."/>
            <person name="Gupta A."/>
            <person name="Wang C.C."/>
            <person name="Dunne R.L."/>
            <person name="Upcroft J.A."/>
            <person name="Upcroft P."/>
            <person name="White O."/>
            <person name="Salzberg S.L."/>
            <person name="Tang P."/>
            <person name="Chiu C.-H."/>
            <person name="Lee Y.-S."/>
            <person name="Embley T.M."/>
            <person name="Coombs G.H."/>
            <person name="Mottram J.C."/>
            <person name="Tachezy J."/>
            <person name="Fraser-Liggett C.M."/>
            <person name="Johnson P.J."/>
        </authorList>
    </citation>
    <scope>NUCLEOTIDE SEQUENCE [LARGE SCALE GENOMIC DNA]</scope>
    <source>
        <strain evidence="3">G3</strain>
    </source>
</reference>
<feature type="domain" description="HTH myb-type" evidence="2">
    <location>
        <begin position="22"/>
        <end position="68"/>
    </location>
</feature>
<organism evidence="3 4">
    <name type="scientific">Trichomonas vaginalis (strain ATCC PRA-98 / G3)</name>
    <dbReference type="NCBI Taxonomy" id="412133"/>
    <lineage>
        <taxon>Eukaryota</taxon>
        <taxon>Metamonada</taxon>
        <taxon>Parabasalia</taxon>
        <taxon>Trichomonadida</taxon>
        <taxon>Trichomonadidae</taxon>
        <taxon>Trichomonas</taxon>
    </lineage>
</organism>
<dbReference type="InterPro" id="IPR017930">
    <property type="entry name" value="Myb_dom"/>
</dbReference>
<dbReference type="OrthoDB" id="2143914at2759"/>
<dbReference type="InterPro" id="IPR001005">
    <property type="entry name" value="SANT/Myb"/>
</dbReference>
<dbReference type="AlphaFoldDB" id="A2FI44"/>
<dbReference type="InterPro" id="IPR050560">
    <property type="entry name" value="MYB_TF"/>
</dbReference>